<dbReference type="OrthoDB" id="9787478at2"/>
<protein>
    <submittedName>
        <fullName evidence="1">Protein gp37</fullName>
    </submittedName>
</protein>
<dbReference type="InterPro" id="IPR011101">
    <property type="entry name" value="DUF5131"/>
</dbReference>
<dbReference type="EMBL" id="VLKH01000002">
    <property type="protein sequence ID" value="TWH82400.1"/>
    <property type="molecule type" value="Genomic_DNA"/>
</dbReference>
<dbReference type="Proteomes" id="UP000315343">
    <property type="component" value="Unassembled WGS sequence"/>
</dbReference>
<sequence length="236" mass="27612">MAIWNPWHGCHKLSAGCQNCYVYRTDAKYDRDSSVVSKTVNFNLPVKKTRNGQYKLQTDEIVYTCFTSDFFLEDADNFRIEAWNMISARRDLHFLIVTKRIHRFNINLPWDWGDGYDNVTICCTCENQNMADFRLPIFKSLPIKHKHIICEPLLEKIDMSNYLDSSIEGVTVGGESGNEARICRYDWILDIRKQCMEKNVHFHFKQTGAKFVKDGRLYNIKRKLQHSQAAKANIDL</sequence>
<keyword evidence="2" id="KW-1185">Reference proteome</keyword>
<dbReference type="AlphaFoldDB" id="A0A562JGV8"/>
<proteinExistence type="predicted"/>
<evidence type="ECO:0000313" key="2">
    <source>
        <dbReference type="Proteomes" id="UP000315343"/>
    </source>
</evidence>
<gene>
    <name evidence="1" type="ORF">LY60_00698</name>
</gene>
<accession>A0A562JGV8</accession>
<organism evidence="1 2">
    <name type="scientific">Sedimentibacter saalensis</name>
    <dbReference type="NCBI Taxonomy" id="130788"/>
    <lineage>
        <taxon>Bacteria</taxon>
        <taxon>Bacillati</taxon>
        <taxon>Bacillota</taxon>
        <taxon>Tissierellia</taxon>
        <taxon>Sedimentibacter</taxon>
    </lineage>
</organism>
<evidence type="ECO:0000313" key="1">
    <source>
        <dbReference type="EMBL" id="TWH82400.1"/>
    </source>
</evidence>
<reference evidence="1 2" key="1">
    <citation type="submission" date="2019-07" db="EMBL/GenBank/DDBJ databases">
        <title>Genomic Encyclopedia of Type Strains, Phase I: the one thousand microbial genomes (KMG-I) project.</title>
        <authorList>
            <person name="Kyrpides N."/>
        </authorList>
    </citation>
    <scope>NUCLEOTIDE SEQUENCE [LARGE SCALE GENOMIC DNA]</scope>
    <source>
        <strain evidence="1 2">DSM 13558</strain>
    </source>
</reference>
<comment type="caution">
    <text evidence="1">The sequence shown here is derived from an EMBL/GenBank/DDBJ whole genome shotgun (WGS) entry which is preliminary data.</text>
</comment>
<dbReference type="Pfam" id="PF07505">
    <property type="entry name" value="DUF5131"/>
    <property type="match status" value="1"/>
</dbReference>
<name>A0A562JGV8_9FIRM</name>
<dbReference type="RefSeq" id="WP_145080013.1">
    <property type="nucleotide sequence ID" value="NZ_DAMBUX010000001.1"/>
</dbReference>